<dbReference type="InterPro" id="IPR023780">
    <property type="entry name" value="Chromo_domain"/>
</dbReference>
<evidence type="ECO:0000259" key="1">
    <source>
        <dbReference type="PROSITE" id="PS50013"/>
    </source>
</evidence>
<dbReference type="PANTHER" id="PTHR46148:SF54">
    <property type="entry name" value="RETROTRANSPOSON-LIKE PROTEIN"/>
    <property type="match status" value="1"/>
</dbReference>
<evidence type="ECO:0000313" key="3">
    <source>
        <dbReference type="Proteomes" id="UP000288805"/>
    </source>
</evidence>
<proteinExistence type="predicted"/>
<comment type="caution">
    <text evidence="2">The sequence shown here is derived from an EMBL/GenBank/DDBJ whole genome shotgun (WGS) entry which is preliminary data.</text>
</comment>
<dbReference type="AlphaFoldDB" id="A0A438DKW9"/>
<dbReference type="PANTHER" id="PTHR46148">
    <property type="entry name" value="CHROMO DOMAIN-CONTAINING PROTEIN"/>
    <property type="match status" value="1"/>
</dbReference>
<dbReference type="Proteomes" id="UP000288805">
    <property type="component" value="Unassembled WGS sequence"/>
</dbReference>
<dbReference type="Pfam" id="PF24626">
    <property type="entry name" value="SH3_Tf2-1"/>
    <property type="match status" value="1"/>
</dbReference>
<dbReference type="InterPro" id="IPR016197">
    <property type="entry name" value="Chromo-like_dom_sf"/>
</dbReference>
<feature type="domain" description="Chromo" evidence="1">
    <location>
        <begin position="224"/>
        <end position="276"/>
    </location>
</feature>
<dbReference type="SUPFAM" id="SSF54160">
    <property type="entry name" value="Chromo domain-like"/>
    <property type="match status" value="1"/>
</dbReference>
<name>A0A438DKW9_VITVI</name>
<evidence type="ECO:0000313" key="2">
    <source>
        <dbReference type="EMBL" id="RVW36124.1"/>
    </source>
</evidence>
<dbReference type="EMBL" id="QGNW01001582">
    <property type="protein sequence ID" value="RVW36124.1"/>
    <property type="molecule type" value="Genomic_DNA"/>
</dbReference>
<dbReference type="InterPro" id="IPR000953">
    <property type="entry name" value="Chromo/chromo_shadow_dom"/>
</dbReference>
<dbReference type="Gene3D" id="2.40.50.40">
    <property type="match status" value="1"/>
</dbReference>
<dbReference type="Pfam" id="PF00385">
    <property type="entry name" value="Chromo"/>
    <property type="match status" value="1"/>
</dbReference>
<reference evidence="2 3" key="1">
    <citation type="journal article" date="2018" name="PLoS Genet.">
        <title>Population sequencing reveals clonal diversity and ancestral inbreeding in the grapevine cultivar Chardonnay.</title>
        <authorList>
            <person name="Roach M.J."/>
            <person name="Johnson D.L."/>
            <person name="Bohlmann J."/>
            <person name="van Vuuren H.J."/>
            <person name="Jones S.J."/>
            <person name="Pretorius I.S."/>
            <person name="Schmidt S.A."/>
            <person name="Borneman A.R."/>
        </authorList>
    </citation>
    <scope>NUCLEOTIDE SEQUENCE [LARGE SCALE GENOMIC DNA]</scope>
    <source>
        <strain evidence="3">cv. Chardonnay</strain>
        <tissue evidence="2">Leaf</tissue>
    </source>
</reference>
<gene>
    <name evidence="2" type="ORF">CK203_079635</name>
</gene>
<organism evidence="2 3">
    <name type="scientific">Vitis vinifera</name>
    <name type="common">Grape</name>
    <dbReference type="NCBI Taxonomy" id="29760"/>
    <lineage>
        <taxon>Eukaryota</taxon>
        <taxon>Viridiplantae</taxon>
        <taxon>Streptophyta</taxon>
        <taxon>Embryophyta</taxon>
        <taxon>Tracheophyta</taxon>
        <taxon>Spermatophyta</taxon>
        <taxon>Magnoliopsida</taxon>
        <taxon>eudicotyledons</taxon>
        <taxon>Gunneridae</taxon>
        <taxon>Pentapetalae</taxon>
        <taxon>rosids</taxon>
        <taxon>Vitales</taxon>
        <taxon>Vitaceae</taxon>
        <taxon>Viteae</taxon>
        <taxon>Vitis</taxon>
    </lineage>
</organism>
<accession>A0A438DKW9</accession>
<dbReference type="SMART" id="SM00298">
    <property type="entry name" value="CHROMO"/>
    <property type="match status" value="1"/>
</dbReference>
<protein>
    <recommendedName>
        <fullName evidence="1">Chromo domain-containing protein</fullName>
    </recommendedName>
</protein>
<sequence>MHSQERKKRQNWWQFPSPFRDGLIPFKEEVLTNSKLQYLVKLVQEGEAVGPWEFKDGRHKTECTSPAGLLQPLPIPTKVWFDISMDFVDGLPTSMVEKELIARDAILKELRENIRLAQSKMKLYADRKCKERSFEVGEWVYLRLQPYRHSSVALRRNLKLSPRFFSPFQITQRVGEVAYKLNLLETSKIHPVFHVSNLKPALGGNNQQGTSLPEMDGSSGVVGPFPQAVLDRRTRRNKDEVLIHWQGLSPAEATWEDARTMRLRFPDITLEDKGRI</sequence>
<dbReference type="InterPro" id="IPR056924">
    <property type="entry name" value="SH3_Tf2-1"/>
</dbReference>
<dbReference type="PROSITE" id="PS50013">
    <property type="entry name" value="CHROMO_2"/>
    <property type="match status" value="1"/>
</dbReference>